<accession>A0ABP1HUE0</accession>
<name>A0ABP1HUE0_9EUKA</name>
<proteinExistence type="predicted"/>
<reference evidence="1 2" key="1">
    <citation type="submission" date="2024-07" db="EMBL/GenBank/DDBJ databases">
        <authorList>
            <person name="Akdeniz Z."/>
        </authorList>
    </citation>
    <scope>NUCLEOTIDE SEQUENCE [LARGE SCALE GENOMIC DNA]</scope>
</reference>
<evidence type="ECO:0000313" key="1">
    <source>
        <dbReference type="EMBL" id="CAL5997331.1"/>
    </source>
</evidence>
<gene>
    <name evidence="1" type="ORF">HINF_LOCUS15194</name>
</gene>
<keyword evidence="2" id="KW-1185">Reference proteome</keyword>
<comment type="caution">
    <text evidence="1">The sequence shown here is derived from an EMBL/GenBank/DDBJ whole genome shotgun (WGS) entry which is preliminary data.</text>
</comment>
<dbReference type="Proteomes" id="UP001642409">
    <property type="component" value="Unassembled WGS sequence"/>
</dbReference>
<protein>
    <submittedName>
        <fullName evidence="1">Hypothetical_protein</fullName>
    </submittedName>
</protein>
<dbReference type="EMBL" id="CAXDID020000036">
    <property type="protein sequence ID" value="CAL5997331.1"/>
    <property type="molecule type" value="Genomic_DNA"/>
</dbReference>
<organism evidence="1 2">
    <name type="scientific">Hexamita inflata</name>
    <dbReference type="NCBI Taxonomy" id="28002"/>
    <lineage>
        <taxon>Eukaryota</taxon>
        <taxon>Metamonada</taxon>
        <taxon>Diplomonadida</taxon>
        <taxon>Hexamitidae</taxon>
        <taxon>Hexamitinae</taxon>
        <taxon>Hexamita</taxon>
    </lineage>
</organism>
<sequence length="153" mass="17060">MEFGADSPKKHPPRAANVSLTTILLNFMEIILSTQIVDYCDINPIKAPAYACLVFPSDNKSQETNQISITEPLQSAQPEINPAFIPLIRVLYTFAHLTLQFLVYILATNGEIISPLLDDIFIDRSNYIISVCSQHTLAKGLVKRVEEDIPDAE</sequence>
<evidence type="ECO:0000313" key="2">
    <source>
        <dbReference type="Proteomes" id="UP001642409"/>
    </source>
</evidence>